<evidence type="ECO:0000313" key="19">
    <source>
        <dbReference type="EMBL" id="CAF1923142.1"/>
    </source>
</evidence>
<dbReference type="InterPro" id="IPR017871">
    <property type="entry name" value="ABC_transporter-like_CS"/>
</dbReference>
<dbReference type="GO" id="GO:0005774">
    <property type="term" value="C:vacuolar membrane"/>
    <property type="evidence" value="ECO:0007669"/>
    <property type="project" value="UniProtKB-SubCell"/>
</dbReference>
<dbReference type="CDD" id="cd18603">
    <property type="entry name" value="ABC_6TM_MRP1_2_3_6_D2_like"/>
    <property type="match status" value="1"/>
</dbReference>
<evidence type="ECO:0000256" key="3">
    <source>
        <dbReference type="ARBA" id="ARBA00009726"/>
    </source>
</evidence>
<evidence type="ECO:0000256" key="12">
    <source>
        <dbReference type="ARBA" id="ARBA00023136"/>
    </source>
</evidence>
<organism evidence="19 20">
    <name type="scientific">Rotaria magnacalcarata</name>
    <dbReference type="NCBI Taxonomy" id="392030"/>
    <lineage>
        <taxon>Eukaryota</taxon>
        <taxon>Metazoa</taxon>
        <taxon>Spiralia</taxon>
        <taxon>Gnathifera</taxon>
        <taxon>Rotifera</taxon>
        <taxon>Eurotatoria</taxon>
        <taxon>Bdelloidea</taxon>
        <taxon>Philodinida</taxon>
        <taxon>Philodinidae</taxon>
        <taxon>Rotaria</taxon>
    </lineage>
</organism>
<dbReference type="SMART" id="SM00382">
    <property type="entry name" value="AAA"/>
    <property type="match status" value="2"/>
</dbReference>
<dbReference type="InterPro" id="IPR011527">
    <property type="entry name" value="ABC1_TM_dom"/>
</dbReference>
<comment type="caution">
    <text evidence="19">The sequence shown here is derived from an EMBL/GenBank/DDBJ whole genome shotgun (WGS) entry which is preliminary data.</text>
</comment>
<dbReference type="GO" id="GO:0005886">
    <property type="term" value="C:plasma membrane"/>
    <property type="evidence" value="ECO:0007669"/>
    <property type="project" value="UniProtKB-SubCell"/>
</dbReference>
<evidence type="ECO:0000256" key="7">
    <source>
        <dbReference type="ARBA" id="ARBA00022692"/>
    </source>
</evidence>
<evidence type="ECO:0000256" key="10">
    <source>
        <dbReference type="ARBA" id="ARBA00022840"/>
    </source>
</evidence>
<dbReference type="PROSITE" id="PS00211">
    <property type="entry name" value="ABC_TRANSPORTER_1"/>
    <property type="match status" value="2"/>
</dbReference>
<feature type="transmembrane region" description="Helical" evidence="16">
    <location>
        <begin position="1132"/>
        <end position="1150"/>
    </location>
</feature>
<keyword evidence="7 16" id="KW-0812">Transmembrane</keyword>
<evidence type="ECO:0000256" key="14">
    <source>
        <dbReference type="ARBA" id="ARBA00047523"/>
    </source>
</evidence>
<evidence type="ECO:0000259" key="17">
    <source>
        <dbReference type="PROSITE" id="PS50893"/>
    </source>
</evidence>
<keyword evidence="6" id="KW-0926">Vacuole</keyword>
<feature type="transmembrane region" description="Helical" evidence="16">
    <location>
        <begin position="583"/>
        <end position="608"/>
    </location>
</feature>
<comment type="catalytic activity">
    <reaction evidence="14">
        <text>leukotriene C4(in) + ATP + H2O = leukotriene C4(out) + ADP + phosphate + H(+)</text>
        <dbReference type="Rhea" id="RHEA:38963"/>
        <dbReference type="ChEBI" id="CHEBI:15377"/>
        <dbReference type="ChEBI" id="CHEBI:15378"/>
        <dbReference type="ChEBI" id="CHEBI:30616"/>
        <dbReference type="ChEBI" id="CHEBI:43474"/>
        <dbReference type="ChEBI" id="CHEBI:57973"/>
        <dbReference type="ChEBI" id="CHEBI:456216"/>
    </reaction>
    <physiologicalReaction direction="left-to-right" evidence="14">
        <dbReference type="Rhea" id="RHEA:38964"/>
    </physiologicalReaction>
</comment>
<feature type="transmembrane region" description="Helical" evidence="16">
    <location>
        <begin position="544"/>
        <end position="571"/>
    </location>
</feature>
<feature type="transmembrane region" description="Helical" evidence="16">
    <location>
        <begin position="130"/>
        <end position="148"/>
    </location>
</feature>
<keyword evidence="15" id="KW-0175">Coiled coil</keyword>
<dbReference type="GO" id="GO:0000323">
    <property type="term" value="C:lytic vacuole"/>
    <property type="evidence" value="ECO:0007669"/>
    <property type="project" value="UniProtKB-ARBA"/>
</dbReference>
<dbReference type="SUPFAM" id="SSF52540">
    <property type="entry name" value="P-loop containing nucleoside triphosphate hydrolases"/>
    <property type="match status" value="2"/>
</dbReference>
<feature type="transmembrane region" description="Helical" evidence="16">
    <location>
        <begin position="30"/>
        <end position="50"/>
    </location>
</feature>
<feature type="transmembrane region" description="Helical" evidence="16">
    <location>
        <begin position="466"/>
        <end position="484"/>
    </location>
</feature>
<proteinExistence type="inferred from homology"/>
<feature type="transmembrane region" description="Helical" evidence="16">
    <location>
        <begin position="97"/>
        <end position="118"/>
    </location>
</feature>
<feature type="domain" description="ABC transmembrane type-1" evidence="18">
    <location>
        <begin position="985"/>
        <end position="1272"/>
    </location>
</feature>
<dbReference type="GO" id="GO:0015431">
    <property type="term" value="F:ABC-type glutathione S-conjugate transporter activity"/>
    <property type="evidence" value="ECO:0007669"/>
    <property type="project" value="UniProtKB-EC"/>
</dbReference>
<dbReference type="GO" id="GO:0005524">
    <property type="term" value="F:ATP binding"/>
    <property type="evidence" value="ECO:0007669"/>
    <property type="project" value="UniProtKB-KW"/>
</dbReference>
<evidence type="ECO:0000313" key="20">
    <source>
        <dbReference type="Proteomes" id="UP000663824"/>
    </source>
</evidence>
<accession>A0A816KTQ0</accession>
<feature type="transmembrane region" description="Helical" evidence="16">
    <location>
        <begin position="1107"/>
        <end position="1126"/>
    </location>
</feature>
<keyword evidence="10" id="KW-0067">ATP-binding</keyword>
<feature type="domain" description="ABC transmembrane type-1" evidence="18">
    <location>
        <begin position="327"/>
        <end position="609"/>
    </location>
</feature>
<feature type="domain" description="ABC transporter" evidence="17">
    <location>
        <begin position="1309"/>
        <end position="1543"/>
    </location>
</feature>
<evidence type="ECO:0000256" key="6">
    <source>
        <dbReference type="ARBA" id="ARBA00022554"/>
    </source>
</evidence>
<dbReference type="GO" id="GO:0016887">
    <property type="term" value="F:ATP hydrolysis activity"/>
    <property type="evidence" value="ECO:0007669"/>
    <property type="project" value="InterPro"/>
</dbReference>
<dbReference type="InterPro" id="IPR050173">
    <property type="entry name" value="ABC_transporter_C-like"/>
</dbReference>
<dbReference type="SUPFAM" id="SSF90123">
    <property type="entry name" value="ABC transporter transmembrane region"/>
    <property type="match status" value="2"/>
</dbReference>
<reference evidence="19" key="1">
    <citation type="submission" date="2021-02" db="EMBL/GenBank/DDBJ databases">
        <authorList>
            <person name="Nowell W R."/>
        </authorList>
    </citation>
    <scope>NUCLEOTIDE SEQUENCE</scope>
</reference>
<keyword evidence="11 16" id="KW-1133">Transmembrane helix</keyword>
<evidence type="ECO:0000259" key="18">
    <source>
        <dbReference type="PROSITE" id="PS50929"/>
    </source>
</evidence>
<feature type="transmembrane region" description="Helical" evidence="16">
    <location>
        <begin position="62"/>
        <end position="85"/>
    </location>
</feature>
<comment type="subcellular location">
    <subcellularLocation>
        <location evidence="2">Cell membrane</location>
        <topology evidence="2">Multi-pass membrane protein</topology>
    </subcellularLocation>
    <subcellularLocation>
        <location evidence="1">Vacuole membrane</location>
        <topology evidence="1">Multi-pass membrane protein</topology>
    </subcellularLocation>
</comment>
<evidence type="ECO:0000256" key="9">
    <source>
        <dbReference type="ARBA" id="ARBA00022741"/>
    </source>
</evidence>
<dbReference type="NCBIfam" id="TIGR00957">
    <property type="entry name" value="MRP_assoc_pro"/>
    <property type="match status" value="1"/>
</dbReference>
<keyword evidence="12 16" id="KW-0472">Membrane</keyword>
<dbReference type="PROSITE" id="PS50893">
    <property type="entry name" value="ABC_TRANSPORTER_2"/>
    <property type="match status" value="2"/>
</dbReference>
<dbReference type="EMBL" id="CAJNRE010000167">
    <property type="protein sequence ID" value="CAF1923142.1"/>
    <property type="molecule type" value="Genomic_DNA"/>
</dbReference>
<dbReference type="CDD" id="cd18595">
    <property type="entry name" value="ABC_6TM_MRP1_2_3_6_D1_like"/>
    <property type="match status" value="1"/>
</dbReference>
<evidence type="ECO:0000256" key="2">
    <source>
        <dbReference type="ARBA" id="ARBA00004651"/>
    </source>
</evidence>
<dbReference type="Pfam" id="PF00005">
    <property type="entry name" value="ABC_tran"/>
    <property type="match status" value="2"/>
</dbReference>
<dbReference type="Gene3D" id="3.40.50.300">
    <property type="entry name" value="P-loop containing nucleotide triphosphate hydrolases"/>
    <property type="match status" value="2"/>
</dbReference>
<evidence type="ECO:0000256" key="13">
    <source>
        <dbReference type="ARBA" id="ARBA00024220"/>
    </source>
</evidence>
<dbReference type="InterPro" id="IPR003439">
    <property type="entry name" value="ABC_transporter-like_ATP-bd"/>
</dbReference>
<feature type="transmembrane region" description="Helical" evidence="16">
    <location>
        <begin position="366"/>
        <end position="386"/>
    </location>
</feature>
<feature type="transmembrane region" description="Helical" evidence="16">
    <location>
        <begin position="438"/>
        <end position="460"/>
    </location>
</feature>
<feature type="transmembrane region" description="Helical" evidence="16">
    <location>
        <begin position="1032"/>
        <end position="1056"/>
    </location>
</feature>
<dbReference type="InterPro" id="IPR027417">
    <property type="entry name" value="P-loop_NTPase"/>
</dbReference>
<dbReference type="Pfam" id="PF00664">
    <property type="entry name" value="ABC_membrane"/>
    <property type="match status" value="2"/>
</dbReference>
<evidence type="ECO:0000256" key="8">
    <source>
        <dbReference type="ARBA" id="ARBA00022737"/>
    </source>
</evidence>
<gene>
    <name evidence="19" type="ORF">MBJ925_LOCUS2653</name>
</gene>
<feature type="transmembrane region" description="Helical" evidence="16">
    <location>
        <begin position="753"/>
        <end position="771"/>
    </location>
</feature>
<feature type="domain" description="ABC transporter" evidence="17">
    <location>
        <begin position="643"/>
        <end position="889"/>
    </location>
</feature>
<keyword evidence="9" id="KW-0547">Nucleotide-binding</keyword>
<dbReference type="FunFam" id="1.20.1560.10:FF:000001">
    <property type="entry name" value="ATP-binding cassette subfamily C member 1"/>
    <property type="match status" value="1"/>
</dbReference>
<evidence type="ECO:0000256" key="11">
    <source>
        <dbReference type="ARBA" id="ARBA00022989"/>
    </source>
</evidence>
<dbReference type="CDD" id="cd03244">
    <property type="entry name" value="ABCC_MRP_domain2"/>
    <property type="match status" value="1"/>
</dbReference>
<feature type="coiled-coil region" evidence="15">
    <location>
        <begin position="275"/>
        <end position="302"/>
    </location>
</feature>
<dbReference type="PROSITE" id="PS50929">
    <property type="entry name" value="ABC_TM1F"/>
    <property type="match status" value="2"/>
</dbReference>
<keyword evidence="4" id="KW-0813">Transport</keyword>
<dbReference type="Proteomes" id="UP000663824">
    <property type="component" value="Unassembled WGS sequence"/>
</dbReference>
<dbReference type="EC" id="7.6.2.3" evidence="13"/>
<keyword evidence="8" id="KW-0677">Repeat</keyword>
<sequence length="1557" mass="175332">MVRLCTTPFWDKNITKAPYPYLTECFRDTALQWFPLSVFWLVLPLWLWMLSERKIQPRPLPFSALFTTKATLTVLFLMVQITRIVYDYVLPSDTEKILANTISPISYVITSLIIFWLLNYERRKGMFCSGLLFGFWLLVCLTIIPDVIDYSMDYHQGKKSIYVLREVIRVWLHAIFALGSFVTHCFAESYNFPALSADETPTVPELYRSFPSRITYWWVTPLIIRGYRKPLTEKDCWQLEISERAVNIVHRVQACFEGTASRAKSIAYEKTRNWNRNDTAERKKLENENQDLLKQLPSVEIKNPPARTRAPIIFWRALFRAYKGKLIAGGLMKVIHDVLQFSGPMILKQVLTFLTDPTAPGWLGLFYAALLGATVVCQTLFLQAYFHRQYVVGLRFRSAITALVYRKSLKLSSSAKQGTTVGEIVNLMSIDASRFGELTSYIHVLWSGPFQIVLALVLLYRQMQLAIIPGLLLLLLLIPMNLYLQRIQKKLTTKQMKLKDQRIKMMNEILNGIKVLKLYAWEQAFIRRINDVRERELKCLRQKAFLNAVSSAIWSFAPILVCIATFATYVFSSENNILTAEKAFVSLALFNLLRFPLVVFPSIINSIIEAHVSNKRIQTFLNNEEIDEAAVIKTAIDSEHNIIKIEDGSFQWSNTTNASVILKNINLKVRQGSLVAIVGSVSAGKSSILAALLGEMCKIDGQVTISGTIAYVPQTAWILNATLKQNILFGKDYDEKLYNEIIDACELRSDFGMIKFTSLALFLLITVVWILEHLPERDEIEIGEKGINLSGGQKQRVALARALYSDADIYLFDDPLSAVDAHVGAHIFKYVIGPNGLLKNKTRILVTHGVSYLHKCDKIVVVASGEIIDHGSYDELMKKSKTLRDLVYSIATKETEQKSSDTEPKTPSTSPIKINEDVLKAVEDNIEDDAQEEAPTTPLITDENTFNEPKDTKQKLIQKETIETGSVKLNVFTTYIRACTIPMVLFIFCLFSLTALSSLSTNVWLSRWTDRSKNESISANVTSGSISKLRGIAIYSILGLCQGLAAFTMQFFVYFAAYAASRKLHSSILFGVLRAPMAFFDTTPIGRIINRFAKDIDAIDSSLPSSFSSSFSTLIAVLITIIILIYGSWFAVFALVPLAILFSFIQRVYVASSRQLRRLDSTTRSPVYSNFGETVQGLSSIRAYNVQQRFIDLSDHLLDKNQACYFASCVANRWLAVRLESITNALTFFTALFAVLMRAHLTAGIVGLTITYAMQISQSLNWLVRMASDIETNIVSVERVNEYAELEPEAPWEIAEKKPPNDWPATGEIQLNNLTVRYRENLKLVLKGVTVNIQPGEKIGIIGRTGSGKSSLCITLFRIIEPTGGEIIIDNVDIRRIGLHDLRSKITIIPQDAVIFAGTVRFNIDPFGTYSDAEIWTALELVHMKGRISVLNDGLSHLLTEGGENLSSGERQLLCMARALLRKSKIFVLDEATAAIDMETDRLIQMTIRTAFKNATVLTIAHRLHTILDSTKILVLSAGRVKEYDEPGRLAANPTSAFAKLLRDANINLNTTNPMLQ</sequence>
<dbReference type="InterPro" id="IPR003593">
    <property type="entry name" value="AAA+_ATPase"/>
</dbReference>
<evidence type="ECO:0000256" key="5">
    <source>
        <dbReference type="ARBA" id="ARBA00022475"/>
    </source>
</evidence>
<dbReference type="CDD" id="cd03250">
    <property type="entry name" value="ABCC_MRP_domain1"/>
    <property type="match status" value="1"/>
</dbReference>
<protein>
    <recommendedName>
        <fullName evidence="13">ABC-type glutathione-S-conjugate transporter</fullName>
        <ecNumber evidence="13">7.6.2.3</ecNumber>
    </recommendedName>
</protein>
<evidence type="ECO:0000256" key="16">
    <source>
        <dbReference type="SAM" id="Phobius"/>
    </source>
</evidence>
<name>A0A816KTQ0_9BILA</name>
<feature type="transmembrane region" description="Helical" evidence="16">
    <location>
        <begin position="983"/>
        <end position="1005"/>
    </location>
</feature>
<comment type="similarity">
    <text evidence="3">Belongs to the ABC transporter superfamily. ABCC family. Conjugate transporter (TC 3.A.1.208) subfamily.</text>
</comment>
<evidence type="ECO:0000256" key="4">
    <source>
        <dbReference type="ARBA" id="ARBA00022448"/>
    </source>
</evidence>
<dbReference type="PANTHER" id="PTHR24223">
    <property type="entry name" value="ATP-BINDING CASSETTE SUB-FAMILY C"/>
    <property type="match status" value="1"/>
</dbReference>
<dbReference type="Gene3D" id="1.20.1560.10">
    <property type="entry name" value="ABC transporter type 1, transmembrane domain"/>
    <property type="match status" value="2"/>
</dbReference>
<dbReference type="FunFam" id="1.20.1560.10:FF:000020">
    <property type="entry name" value="ABC metal ion transporter"/>
    <property type="match status" value="1"/>
</dbReference>
<evidence type="ECO:0000256" key="15">
    <source>
        <dbReference type="SAM" id="Coils"/>
    </source>
</evidence>
<evidence type="ECO:0000256" key="1">
    <source>
        <dbReference type="ARBA" id="ARBA00004128"/>
    </source>
</evidence>
<dbReference type="PANTHER" id="PTHR24223:SF443">
    <property type="entry name" value="MULTIDRUG-RESISTANCE LIKE PROTEIN 1, ISOFORM I"/>
    <property type="match status" value="1"/>
</dbReference>
<dbReference type="InterPro" id="IPR036640">
    <property type="entry name" value="ABC1_TM_sf"/>
</dbReference>
<dbReference type="InterPro" id="IPR005292">
    <property type="entry name" value="MRP"/>
</dbReference>
<dbReference type="FunFam" id="3.40.50.300:FF:000074">
    <property type="entry name" value="Multidrug resistance-associated protein 5 isoform 1"/>
    <property type="match status" value="1"/>
</dbReference>
<feature type="transmembrane region" description="Helical" evidence="16">
    <location>
        <begin position="1068"/>
        <end position="1086"/>
    </location>
</feature>
<keyword evidence="5" id="KW-1003">Cell membrane</keyword>